<evidence type="ECO:0000313" key="5">
    <source>
        <dbReference type="Proteomes" id="UP000587760"/>
    </source>
</evidence>
<keyword evidence="5" id="KW-1185">Reference proteome</keyword>
<dbReference type="AlphaFoldDB" id="A0A841RCZ8"/>
<sequence length="569" mass="62683">MKNNDSIRSFLAGINGRDYGAYQSLIGEYDFGDFRLIIERIPKDPYAPSFTGLYRAVFNKSYTYIPPGLGENPLRVTAFGDFMIRRFFRESEAYSFIRGTGNSGLITVDKPGQAILERNSFLVRDDTLELRFFVGLPAEGRLINAKLAELMILEEVPRIMKKAFFRENIEPEACLNHLNTALRSEFLRSSLEEKNLVAFIADGSILPRTGGDSDEPVESRCAVPFSSPESLAENISLPDGTAVRGMAVPRGITLITGGGYHGKSTLLKALAAGVYNHIPGDGREMAVSLRSALKIRSYSGRPVAKVNISPFIDHLPGGIRTDAFSTQNASGSTSQAAALMEGLEAGAEVLLMDEDTCATNFMIRDRLMQELVAKEDEPITPFIDRVDQLYQDNGVSTILVLGGSGDYFSHSTTVIQMKDYLPLDVTGRAGELVRTFPSPRRMEGNDTHITPTMRIPLAGSVDPLNHYGKKSVFVREVRRINMGRTVIDLTDLEQLEELSQTKAITEAILFLKDKLNGEKTIQELLAVVEKQIERAGLDGLSSLLSGNLAGFRMIELAGAINRLRTLKIQ</sequence>
<feature type="domain" description="ATPase of the ABC class C-terminal" evidence="1">
    <location>
        <begin position="174"/>
        <end position="447"/>
    </location>
</feature>
<name>A0A841RCZ8_9SPIO</name>
<reference evidence="4 5" key="1">
    <citation type="submission" date="2020-08" db="EMBL/GenBank/DDBJ databases">
        <title>Genomic Encyclopedia of Type Strains, Phase IV (KMG-IV): sequencing the most valuable type-strain genomes for metagenomic binning, comparative biology and taxonomic classification.</title>
        <authorList>
            <person name="Goeker M."/>
        </authorList>
    </citation>
    <scope>NUCLEOTIDE SEQUENCE [LARGE SCALE GENOMIC DNA]</scope>
    <source>
        <strain evidence="4 5">DSM 2461</strain>
    </source>
</reference>
<organism evidence="4 5">
    <name type="scientific">Spirochaeta isovalerica</name>
    <dbReference type="NCBI Taxonomy" id="150"/>
    <lineage>
        <taxon>Bacteria</taxon>
        <taxon>Pseudomonadati</taxon>
        <taxon>Spirochaetota</taxon>
        <taxon>Spirochaetia</taxon>
        <taxon>Spirochaetales</taxon>
        <taxon>Spirochaetaceae</taxon>
        <taxon>Spirochaeta</taxon>
    </lineage>
</organism>
<protein>
    <submittedName>
        <fullName evidence="4">Putative ABC-class ATPase</fullName>
    </submittedName>
</protein>
<gene>
    <name evidence="4" type="ORF">HNR50_002543</name>
</gene>
<evidence type="ECO:0000259" key="3">
    <source>
        <dbReference type="Pfam" id="PF21117"/>
    </source>
</evidence>
<dbReference type="Pfam" id="PF21117">
    <property type="entry name" value="MRB1590_C"/>
    <property type="match status" value="1"/>
</dbReference>
<evidence type="ECO:0000259" key="2">
    <source>
        <dbReference type="Pfam" id="PF20446"/>
    </source>
</evidence>
<dbReference type="PANTHER" id="PTHR38149">
    <property type="entry name" value="ATPASE"/>
    <property type="match status" value="1"/>
</dbReference>
<proteinExistence type="predicted"/>
<dbReference type="InterPro" id="IPR049069">
    <property type="entry name" value="MRB1590-like_C"/>
</dbReference>
<dbReference type="SUPFAM" id="SSF52540">
    <property type="entry name" value="P-loop containing nucleoside triphosphate hydrolases"/>
    <property type="match status" value="1"/>
</dbReference>
<dbReference type="Pfam" id="PF09818">
    <property type="entry name" value="ABC_ATPase"/>
    <property type="match status" value="1"/>
</dbReference>
<accession>A0A841RCZ8</accession>
<dbReference type="Pfam" id="PF20446">
    <property type="entry name" value="ABC_N"/>
    <property type="match status" value="1"/>
</dbReference>
<feature type="domain" description="MRB1590-like C-terminal" evidence="3">
    <location>
        <begin position="474"/>
        <end position="569"/>
    </location>
</feature>
<dbReference type="InterPro" id="IPR046833">
    <property type="entry name" value="ABC_N"/>
</dbReference>
<evidence type="ECO:0000259" key="1">
    <source>
        <dbReference type="Pfam" id="PF09818"/>
    </source>
</evidence>
<feature type="domain" description="ATPase of the ABC class N-terminal" evidence="2">
    <location>
        <begin position="5"/>
        <end position="165"/>
    </location>
</feature>
<comment type="caution">
    <text evidence="4">The sequence shown here is derived from an EMBL/GenBank/DDBJ whole genome shotgun (WGS) entry which is preliminary data.</text>
</comment>
<dbReference type="EMBL" id="JACHGJ010000004">
    <property type="protein sequence ID" value="MBB6480870.1"/>
    <property type="molecule type" value="Genomic_DNA"/>
</dbReference>
<dbReference type="InterPro" id="IPR027417">
    <property type="entry name" value="P-loop_NTPase"/>
</dbReference>
<dbReference type="PANTHER" id="PTHR38149:SF1">
    <property type="entry name" value="ATPASE"/>
    <property type="match status" value="1"/>
</dbReference>
<dbReference type="InterPro" id="IPR019195">
    <property type="entry name" value="ABC_ATPase_put"/>
</dbReference>
<dbReference type="InterPro" id="IPR046834">
    <property type="entry name" value="ABC_ATPase_C"/>
</dbReference>
<dbReference type="Proteomes" id="UP000587760">
    <property type="component" value="Unassembled WGS sequence"/>
</dbReference>
<evidence type="ECO:0000313" key="4">
    <source>
        <dbReference type="EMBL" id="MBB6480870.1"/>
    </source>
</evidence>
<dbReference type="RefSeq" id="WP_184747126.1">
    <property type="nucleotide sequence ID" value="NZ_JACHGJ010000004.1"/>
</dbReference>